<evidence type="ECO:0000256" key="28">
    <source>
        <dbReference type="ARBA" id="ARBA00048961"/>
    </source>
</evidence>
<dbReference type="AlphaFoldDB" id="H3AYR1"/>
<evidence type="ECO:0000256" key="19">
    <source>
        <dbReference type="ARBA" id="ARBA00047666"/>
    </source>
</evidence>
<evidence type="ECO:0000256" key="27">
    <source>
        <dbReference type="ARBA" id="ARBA00048882"/>
    </source>
</evidence>
<evidence type="ECO:0000256" key="6">
    <source>
        <dbReference type="ARBA" id="ARBA00022842"/>
    </source>
</evidence>
<comment type="similarity">
    <text evidence="3">Belongs to the Nudix hydrolase family.</text>
</comment>
<evidence type="ECO:0000256" key="12">
    <source>
        <dbReference type="ARBA" id="ARBA00045809"/>
    </source>
</evidence>
<comment type="catalytic activity">
    <reaction evidence="10">
        <text>CoA + H2O = (R)-4'-phosphopantetheine + adenosine 3',5'-bisphosphate + 2 H(+)</text>
        <dbReference type="Rhea" id="RHEA:64988"/>
        <dbReference type="ChEBI" id="CHEBI:15377"/>
        <dbReference type="ChEBI" id="CHEBI:15378"/>
        <dbReference type="ChEBI" id="CHEBI:57287"/>
        <dbReference type="ChEBI" id="CHEBI:58343"/>
        <dbReference type="ChEBI" id="CHEBI:61723"/>
        <dbReference type="EC" id="3.6.1.77"/>
    </reaction>
    <physiologicalReaction direction="left-to-right" evidence="10">
        <dbReference type="Rhea" id="RHEA:64989"/>
    </physiologicalReaction>
</comment>
<dbReference type="OrthoDB" id="1695362at2759"/>
<dbReference type="HOGENOM" id="CLU_059078_1_0_1"/>
<dbReference type="GO" id="GO:0046872">
    <property type="term" value="F:metal ion binding"/>
    <property type="evidence" value="ECO:0007669"/>
    <property type="project" value="UniProtKB-KW"/>
</dbReference>
<evidence type="ECO:0000256" key="20">
    <source>
        <dbReference type="ARBA" id="ARBA00047708"/>
    </source>
</evidence>
<dbReference type="CDD" id="cd18870">
    <property type="entry name" value="NUDIX_AcylCoAdiphos_Nudt19"/>
    <property type="match status" value="1"/>
</dbReference>
<comment type="catalytic activity">
    <reaction evidence="29">
        <text>butanoyl-CoA + H2O = S-butanoyl-4'-phosphopantetheine + adenosine 3',5'-bisphosphate + 2 H(+)</text>
        <dbReference type="Rhea" id="RHEA:49976"/>
        <dbReference type="ChEBI" id="CHEBI:15377"/>
        <dbReference type="ChEBI" id="CHEBI:15378"/>
        <dbReference type="ChEBI" id="CHEBI:57371"/>
        <dbReference type="ChEBI" id="CHEBI:58343"/>
        <dbReference type="ChEBI" id="CHEBI:132011"/>
    </reaction>
    <physiologicalReaction direction="left-to-right" evidence="29">
        <dbReference type="Rhea" id="RHEA:49977"/>
    </physiologicalReaction>
</comment>
<dbReference type="InterPro" id="IPR000086">
    <property type="entry name" value="NUDIX_hydrolase_dom"/>
</dbReference>
<evidence type="ECO:0000256" key="18">
    <source>
        <dbReference type="ARBA" id="ARBA00047584"/>
    </source>
</evidence>
<evidence type="ECO:0000256" key="9">
    <source>
        <dbReference type="ARBA" id="ARBA00031193"/>
    </source>
</evidence>
<comment type="catalytic activity">
    <reaction evidence="15">
        <text>tetradecanoyl-CoA + H2O = tetradecanoyl-4'-phosphopantetheine + adenosine 3',5'-bisphosphate + 2 H(+)</text>
        <dbReference type="Rhea" id="RHEA:50028"/>
        <dbReference type="ChEBI" id="CHEBI:15377"/>
        <dbReference type="ChEBI" id="CHEBI:15378"/>
        <dbReference type="ChEBI" id="CHEBI:57385"/>
        <dbReference type="ChEBI" id="CHEBI:58343"/>
        <dbReference type="ChEBI" id="CHEBI:132017"/>
    </reaction>
    <physiologicalReaction direction="left-to-right" evidence="15">
        <dbReference type="Rhea" id="RHEA:50029"/>
    </physiologicalReaction>
</comment>
<comment type="catalytic activity">
    <reaction evidence="16">
        <text>hexanoyl-CoA + H2O = hexanoyl-4'-phosphopantetheine + adenosine 3',5'-bisphosphate + 2 H(+)</text>
        <dbReference type="Rhea" id="RHEA:49980"/>
        <dbReference type="ChEBI" id="CHEBI:15377"/>
        <dbReference type="ChEBI" id="CHEBI:15378"/>
        <dbReference type="ChEBI" id="CHEBI:58343"/>
        <dbReference type="ChEBI" id="CHEBI:62620"/>
        <dbReference type="ChEBI" id="CHEBI:132012"/>
    </reaction>
    <physiologicalReaction direction="left-to-right" evidence="16">
        <dbReference type="Rhea" id="RHEA:49981"/>
    </physiologicalReaction>
</comment>
<evidence type="ECO:0000259" key="31">
    <source>
        <dbReference type="PROSITE" id="PS51462"/>
    </source>
</evidence>
<feature type="domain" description="Nudix hydrolase" evidence="31">
    <location>
        <begin position="22"/>
        <end position="263"/>
    </location>
</feature>
<evidence type="ECO:0000256" key="30">
    <source>
        <dbReference type="ARBA" id="ARBA00049403"/>
    </source>
</evidence>
<comment type="catalytic activity">
    <reaction evidence="17">
        <text>(6Z)-octenoyl-CoA + H2O = S-(6Z-octenoyl)-4'-phosphopantetheine + adenosine 3',5'-bisphosphate + 2 H(+)</text>
        <dbReference type="Rhea" id="RHEA:67528"/>
        <dbReference type="ChEBI" id="CHEBI:15377"/>
        <dbReference type="ChEBI" id="CHEBI:15378"/>
        <dbReference type="ChEBI" id="CHEBI:58343"/>
        <dbReference type="ChEBI" id="CHEBI:172383"/>
        <dbReference type="ChEBI" id="CHEBI:172384"/>
    </reaction>
    <physiologicalReaction direction="left-to-right" evidence="17">
        <dbReference type="Rhea" id="RHEA:67529"/>
    </physiologicalReaction>
</comment>
<comment type="catalytic activity">
    <reaction evidence="27">
        <text>an acyl-CoA + H2O = an acyl-4'-phosphopantetheine + adenosine 3',5'-bisphosphate + 2 H(+)</text>
        <dbReference type="Rhea" id="RHEA:50044"/>
        <dbReference type="ChEBI" id="CHEBI:15377"/>
        <dbReference type="ChEBI" id="CHEBI:15378"/>
        <dbReference type="ChEBI" id="CHEBI:58342"/>
        <dbReference type="ChEBI" id="CHEBI:58343"/>
        <dbReference type="ChEBI" id="CHEBI:132023"/>
    </reaction>
    <physiologicalReaction direction="left-to-right" evidence="27">
        <dbReference type="Rhea" id="RHEA:50045"/>
    </physiologicalReaction>
</comment>
<proteinExistence type="inferred from homology"/>
<evidence type="ECO:0000256" key="2">
    <source>
        <dbReference type="ARBA" id="ARBA00001946"/>
    </source>
</evidence>
<evidence type="ECO:0000256" key="5">
    <source>
        <dbReference type="ARBA" id="ARBA00022801"/>
    </source>
</evidence>
<evidence type="ECO:0000313" key="32">
    <source>
        <dbReference type="Ensembl" id="ENSLACP00000014782.1"/>
    </source>
</evidence>
<dbReference type="STRING" id="7897.ENSLACP00000014782"/>
<keyword evidence="6" id="KW-0460">Magnesium</keyword>
<keyword evidence="7" id="KW-0464">Manganese</keyword>
<evidence type="ECO:0000256" key="10">
    <source>
        <dbReference type="ARBA" id="ARBA00044908"/>
    </source>
</evidence>
<comment type="cofactor">
    <cofactor evidence="2">
        <name>Mg(2+)</name>
        <dbReference type="ChEBI" id="CHEBI:18420"/>
    </cofactor>
</comment>
<name>H3AYR1_LATCH</name>
<evidence type="ECO:0000256" key="14">
    <source>
        <dbReference type="ARBA" id="ARBA00047369"/>
    </source>
</evidence>
<dbReference type="FunCoup" id="H3AYR1">
    <property type="interactions" value="657"/>
</dbReference>
<dbReference type="GO" id="GO:0005739">
    <property type="term" value="C:mitochondrion"/>
    <property type="evidence" value="ECO:0007669"/>
    <property type="project" value="TreeGrafter"/>
</dbReference>
<comment type="catalytic activity">
    <reaction evidence="21">
        <text>dodecanoyl-CoA + H2O = S-dodecanoyl-4'-phosphopantetheine + adenosine 3',5'-bisphosphate + 2 H(+)</text>
        <dbReference type="Rhea" id="RHEA:50024"/>
        <dbReference type="ChEBI" id="CHEBI:15377"/>
        <dbReference type="ChEBI" id="CHEBI:15378"/>
        <dbReference type="ChEBI" id="CHEBI:57375"/>
        <dbReference type="ChEBI" id="CHEBI:58343"/>
        <dbReference type="ChEBI" id="CHEBI:132015"/>
    </reaction>
    <physiologicalReaction direction="left-to-right" evidence="21">
        <dbReference type="Rhea" id="RHEA:50025"/>
    </physiologicalReaction>
</comment>
<organism evidence="32 33">
    <name type="scientific">Latimeria chalumnae</name>
    <name type="common">Coelacanth</name>
    <dbReference type="NCBI Taxonomy" id="7897"/>
    <lineage>
        <taxon>Eukaryota</taxon>
        <taxon>Metazoa</taxon>
        <taxon>Chordata</taxon>
        <taxon>Craniata</taxon>
        <taxon>Vertebrata</taxon>
        <taxon>Euteleostomi</taxon>
        <taxon>Coelacanthiformes</taxon>
        <taxon>Coelacanthidae</taxon>
        <taxon>Latimeria</taxon>
    </lineage>
</organism>
<evidence type="ECO:0000256" key="17">
    <source>
        <dbReference type="ARBA" id="ARBA00047511"/>
    </source>
</evidence>
<evidence type="ECO:0000256" key="24">
    <source>
        <dbReference type="ARBA" id="ARBA00048624"/>
    </source>
</evidence>
<dbReference type="InterPro" id="IPR039121">
    <property type="entry name" value="NUDT19"/>
</dbReference>
<comment type="catalytic activity">
    <reaction evidence="14">
        <text>malonyl-CoA + H2O = malonyl-4'-phosphopantetheine + adenosine 3',5'-bisphosphate + 2 H(+)</text>
        <dbReference type="Rhea" id="RHEA:67468"/>
        <dbReference type="ChEBI" id="CHEBI:15377"/>
        <dbReference type="ChEBI" id="CHEBI:15378"/>
        <dbReference type="ChEBI" id="CHEBI:57384"/>
        <dbReference type="ChEBI" id="CHEBI:58343"/>
        <dbReference type="ChEBI" id="CHEBI:172363"/>
    </reaction>
    <physiologicalReaction direction="left-to-right" evidence="14">
        <dbReference type="Rhea" id="RHEA:67469"/>
    </physiologicalReaction>
</comment>
<evidence type="ECO:0000256" key="8">
    <source>
        <dbReference type="ARBA" id="ARBA00026208"/>
    </source>
</evidence>
<keyword evidence="4" id="KW-0479">Metal-binding</keyword>
<dbReference type="KEGG" id="lcm:102355753"/>
<comment type="catalytic activity">
    <reaction evidence="22">
        <text>(9Z,12Z,15Z)-octadecatrienoyl-CoA + H2O = S-(9Z,12Z,15Z-octadecatrienoyl)-4'-phosphopantetheine + adenosine 3',5'-bisphosphate + 2 H(+)</text>
        <dbReference type="Rhea" id="RHEA:67532"/>
        <dbReference type="ChEBI" id="CHEBI:15377"/>
        <dbReference type="ChEBI" id="CHEBI:15378"/>
        <dbReference type="ChEBI" id="CHEBI:58343"/>
        <dbReference type="ChEBI" id="CHEBI:74034"/>
        <dbReference type="ChEBI" id="CHEBI:172386"/>
    </reaction>
    <physiologicalReaction direction="left-to-right" evidence="22">
        <dbReference type="Rhea" id="RHEA:67533"/>
    </physiologicalReaction>
</comment>
<comment type="catalytic activity">
    <reaction evidence="24">
        <text>succinyl-CoA + H2O = succinyl-4'-phosphopantetheine + adenosine 3',5'-bisphosphate + 2 H(+)</text>
        <dbReference type="Rhea" id="RHEA:67472"/>
        <dbReference type="ChEBI" id="CHEBI:15377"/>
        <dbReference type="ChEBI" id="CHEBI:15378"/>
        <dbReference type="ChEBI" id="CHEBI:57292"/>
        <dbReference type="ChEBI" id="CHEBI:58343"/>
        <dbReference type="ChEBI" id="CHEBI:172364"/>
    </reaction>
    <physiologicalReaction direction="left-to-right" evidence="24">
        <dbReference type="Rhea" id="RHEA:67473"/>
    </physiologicalReaction>
</comment>
<dbReference type="Proteomes" id="UP000008672">
    <property type="component" value="Unassembled WGS sequence"/>
</dbReference>
<comment type="catalytic activity">
    <reaction evidence="18">
        <text>4,8-dimethylnonanoyl-CoA + H2O = S-(4,8-dimethylnonanoyl)-4'-phosphopantetheine + adenosine 3',5'-bisphosphate + 2 H(+)</text>
        <dbReference type="Rhea" id="RHEA:67524"/>
        <dbReference type="ChEBI" id="CHEBI:15377"/>
        <dbReference type="ChEBI" id="CHEBI:15378"/>
        <dbReference type="ChEBI" id="CHEBI:58343"/>
        <dbReference type="ChEBI" id="CHEBI:77061"/>
        <dbReference type="ChEBI" id="CHEBI:172385"/>
    </reaction>
    <physiologicalReaction direction="left-to-right" evidence="18">
        <dbReference type="Rhea" id="RHEA:67525"/>
    </physiologicalReaction>
</comment>
<evidence type="ECO:0000256" key="21">
    <source>
        <dbReference type="ARBA" id="ARBA00047757"/>
    </source>
</evidence>
<evidence type="ECO:0000256" key="25">
    <source>
        <dbReference type="ARBA" id="ARBA00048667"/>
    </source>
</evidence>
<dbReference type="CTD" id="390916"/>
<reference evidence="32" key="3">
    <citation type="submission" date="2025-09" db="UniProtKB">
        <authorList>
            <consortium name="Ensembl"/>
        </authorList>
    </citation>
    <scope>IDENTIFICATION</scope>
</reference>
<dbReference type="Ensembl" id="ENSLACT00000014885.1">
    <property type="protein sequence ID" value="ENSLACP00000014782.1"/>
    <property type="gene ID" value="ENSLACG00000013012.1"/>
</dbReference>
<reference evidence="32" key="2">
    <citation type="submission" date="2025-08" db="UniProtKB">
        <authorList>
            <consortium name="Ensembl"/>
        </authorList>
    </citation>
    <scope>IDENTIFICATION</scope>
</reference>
<comment type="function">
    <text evidence="12">Fatty acyl-coenzyme A (CoA) diphosphatase that hydrolyzes fatty acyl-CoA to yield acyl-4'-phosphopantetheine and adenosine 3',5'-bisphosphate. Mediates the hydrolysis of a wide range of CoA esters, including choloyl-CoA and branched-chain fatty-acyl-CoA esters and at low substrate concentrations medium and long-chain fatty-acyl-CoA esters are the primary substrates. Highest activity seen with medium-chain acyl-CoA esters and higher rates of activity seen with the unsaturated acyl-CoA esters compared with the saturated esters. Exhibits decapping activity towards dpCoA-capped RNAs in vitro.</text>
</comment>
<comment type="catalytic activity">
    <reaction evidence="13">
        <text>octanoyl-CoA + H2O = S-octanoyl-4'-phosphopantetheine + adenosine 3',5'-bisphosphate + 2 H(+)</text>
        <dbReference type="Rhea" id="RHEA:50016"/>
        <dbReference type="ChEBI" id="CHEBI:15377"/>
        <dbReference type="ChEBI" id="CHEBI:15378"/>
        <dbReference type="ChEBI" id="CHEBI:57386"/>
        <dbReference type="ChEBI" id="CHEBI:58343"/>
        <dbReference type="ChEBI" id="CHEBI:132013"/>
    </reaction>
    <physiologicalReaction direction="left-to-right" evidence="13">
        <dbReference type="Rhea" id="RHEA:50017"/>
    </physiologicalReaction>
</comment>
<comment type="catalytic activity">
    <reaction evidence="28">
        <text>choloyl-CoA + H2O = S-choloyl-4'-phosphopantetheine + adenosine 3',5'-bisphosphate + 2 H(+)</text>
        <dbReference type="Rhea" id="RHEA:50036"/>
        <dbReference type="ChEBI" id="CHEBI:15377"/>
        <dbReference type="ChEBI" id="CHEBI:15378"/>
        <dbReference type="ChEBI" id="CHEBI:57373"/>
        <dbReference type="ChEBI" id="CHEBI:58343"/>
        <dbReference type="ChEBI" id="CHEBI:132020"/>
    </reaction>
    <physiologicalReaction direction="left-to-right" evidence="28">
        <dbReference type="Rhea" id="RHEA:50037"/>
    </physiologicalReaction>
</comment>
<dbReference type="GO" id="GO:0010945">
    <property type="term" value="F:coenzyme A diphosphatase activity"/>
    <property type="evidence" value="ECO:0007669"/>
    <property type="project" value="UniProtKB-EC"/>
</dbReference>
<dbReference type="EC" id="3.6.1.77" evidence="11"/>
<comment type="catalytic activity">
    <reaction evidence="26">
        <text>hexadecanoyl-CoA + H2O = S-hexadecanoyl-4'-phosphopantetheine + adenosine 3',5'-bisphosphate + 2 H(+)</text>
        <dbReference type="Rhea" id="RHEA:50032"/>
        <dbReference type="ChEBI" id="CHEBI:15377"/>
        <dbReference type="ChEBI" id="CHEBI:15378"/>
        <dbReference type="ChEBI" id="CHEBI:57379"/>
        <dbReference type="ChEBI" id="CHEBI:58343"/>
        <dbReference type="ChEBI" id="CHEBI:132018"/>
    </reaction>
    <physiologicalReaction direction="left-to-right" evidence="26">
        <dbReference type="Rhea" id="RHEA:50033"/>
    </physiologicalReaction>
</comment>
<gene>
    <name evidence="32" type="primary">NUDT19</name>
</gene>
<dbReference type="Bgee" id="ENSLACG00000013012">
    <property type="expression patterns" value="Expressed in muscle tissue and 6 other cell types or tissues"/>
</dbReference>
<evidence type="ECO:0000256" key="16">
    <source>
        <dbReference type="ARBA" id="ARBA00047466"/>
    </source>
</evidence>
<protein>
    <recommendedName>
        <fullName evidence="8">Acyl-coenzyme A diphosphatase NUDT19</fullName>
        <ecNumber evidence="11">3.6.1.77</ecNumber>
    </recommendedName>
    <alternativeName>
        <fullName evidence="9">Nucleoside diphosphate-linked moiety X motif 19</fullName>
    </alternativeName>
</protein>
<dbReference type="SUPFAM" id="SSF55811">
    <property type="entry name" value="Nudix"/>
    <property type="match status" value="1"/>
</dbReference>
<dbReference type="Gene3D" id="3.90.79.10">
    <property type="entry name" value="Nucleoside Triphosphate Pyrophosphohydrolase"/>
    <property type="match status" value="1"/>
</dbReference>
<comment type="catalytic activity">
    <reaction evidence="30">
        <text>(9Z)-hexadecenoyl-CoA + H2O = S-(9Z-hexadecenoyl)-4'-phosphopantetheine + adenosine 3',5'-bisphosphate + 2 H(+)</text>
        <dbReference type="Rhea" id="RHEA:67540"/>
        <dbReference type="ChEBI" id="CHEBI:15377"/>
        <dbReference type="ChEBI" id="CHEBI:15378"/>
        <dbReference type="ChEBI" id="CHEBI:58343"/>
        <dbReference type="ChEBI" id="CHEBI:61540"/>
        <dbReference type="ChEBI" id="CHEBI:172388"/>
    </reaction>
    <physiologicalReaction direction="left-to-right" evidence="30">
        <dbReference type="Rhea" id="RHEA:67541"/>
    </physiologicalReaction>
</comment>
<dbReference type="GeneTree" id="ENSGT00420000029858"/>
<dbReference type="OMA" id="GFMPSAH"/>
<evidence type="ECO:0000256" key="7">
    <source>
        <dbReference type="ARBA" id="ARBA00023211"/>
    </source>
</evidence>
<dbReference type="EMBL" id="AFYH01089002">
    <property type="status" value="NOT_ANNOTATED_CDS"/>
    <property type="molecule type" value="Genomic_DNA"/>
</dbReference>
<comment type="catalytic activity">
    <reaction evidence="23">
        <text>(9Z)-tetradecenoyl-CoA + H2O = S-(9Z-tetradecenoyl)-4'-phosphopantetheine + adenosine 3',5'-bisphosphate + 2 H(+)</text>
        <dbReference type="Rhea" id="RHEA:67544"/>
        <dbReference type="ChEBI" id="CHEBI:15377"/>
        <dbReference type="ChEBI" id="CHEBI:15378"/>
        <dbReference type="ChEBI" id="CHEBI:58343"/>
        <dbReference type="ChEBI" id="CHEBI:65060"/>
        <dbReference type="ChEBI" id="CHEBI:172389"/>
    </reaction>
    <physiologicalReaction direction="left-to-right" evidence="23">
        <dbReference type="Rhea" id="RHEA:67545"/>
    </physiologicalReaction>
</comment>
<evidence type="ECO:0000256" key="26">
    <source>
        <dbReference type="ARBA" id="ARBA00048828"/>
    </source>
</evidence>
<dbReference type="EMBL" id="AFYH01089003">
    <property type="status" value="NOT_ANNOTATED_CDS"/>
    <property type="molecule type" value="Genomic_DNA"/>
</dbReference>
<evidence type="ECO:0000256" key="11">
    <source>
        <dbReference type="ARBA" id="ARBA00044967"/>
    </source>
</evidence>
<dbReference type="InParanoid" id="H3AYR1"/>
<evidence type="ECO:0000313" key="33">
    <source>
        <dbReference type="Proteomes" id="UP000008672"/>
    </source>
</evidence>
<evidence type="ECO:0000256" key="3">
    <source>
        <dbReference type="ARBA" id="ARBA00005582"/>
    </source>
</evidence>
<evidence type="ECO:0000256" key="13">
    <source>
        <dbReference type="ARBA" id="ARBA00047289"/>
    </source>
</evidence>
<comment type="catalytic activity">
    <reaction evidence="25">
        <text>a 5'-end CoA-ribonucleoside in mRNA + H2O = a 5'-end phospho-adenosine-phospho-ribonucleoside in mRNA + (R)-4'-phosphopantetheine + 2 H(+)</text>
        <dbReference type="Rhea" id="RHEA:67592"/>
        <dbReference type="Rhea" id="RHEA-COMP:15719"/>
        <dbReference type="Rhea" id="RHEA-COMP:17276"/>
        <dbReference type="ChEBI" id="CHEBI:15377"/>
        <dbReference type="ChEBI" id="CHEBI:15378"/>
        <dbReference type="ChEBI" id="CHEBI:61723"/>
        <dbReference type="ChEBI" id="CHEBI:144051"/>
        <dbReference type="ChEBI" id="CHEBI:172371"/>
    </reaction>
    <physiologicalReaction direction="left-to-right" evidence="25">
        <dbReference type="Rhea" id="RHEA:67593"/>
    </physiologicalReaction>
</comment>
<evidence type="ECO:0000256" key="22">
    <source>
        <dbReference type="ARBA" id="ARBA00048360"/>
    </source>
</evidence>
<evidence type="ECO:0000256" key="15">
    <source>
        <dbReference type="ARBA" id="ARBA00047403"/>
    </source>
</evidence>
<evidence type="ECO:0000256" key="23">
    <source>
        <dbReference type="ARBA" id="ARBA00048413"/>
    </source>
</evidence>
<accession>H3AYR1</accession>
<dbReference type="eggNOG" id="KOG3904">
    <property type="taxonomic scope" value="Eukaryota"/>
</dbReference>
<evidence type="ECO:0000256" key="1">
    <source>
        <dbReference type="ARBA" id="ARBA00001936"/>
    </source>
</evidence>
<dbReference type="GeneID" id="102355753"/>
<dbReference type="InterPro" id="IPR015797">
    <property type="entry name" value="NUDIX_hydrolase-like_dom_sf"/>
</dbReference>
<dbReference type="PANTHER" id="PTHR12318">
    <property type="entry name" value="TESTOSTERONE-REGULATED PROTEIN RP2"/>
    <property type="match status" value="1"/>
</dbReference>
<comment type="catalytic activity">
    <reaction evidence="19">
        <text>propanoyl-CoA + H2O = propanoyl-4'-phosphopantetheine + adenosine 3',5'-bisphosphate + 2 H(+)</text>
        <dbReference type="Rhea" id="RHEA:67464"/>
        <dbReference type="ChEBI" id="CHEBI:15377"/>
        <dbReference type="ChEBI" id="CHEBI:15378"/>
        <dbReference type="ChEBI" id="CHEBI:57392"/>
        <dbReference type="ChEBI" id="CHEBI:58343"/>
        <dbReference type="ChEBI" id="CHEBI:172362"/>
    </reaction>
    <physiologicalReaction direction="left-to-right" evidence="19">
        <dbReference type="Rhea" id="RHEA:67465"/>
    </physiologicalReaction>
</comment>
<reference evidence="33" key="1">
    <citation type="submission" date="2011-08" db="EMBL/GenBank/DDBJ databases">
        <title>The draft genome of Latimeria chalumnae.</title>
        <authorList>
            <person name="Di Palma F."/>
            <person name="Alfoldi J."/>
            <person name="Johnson J."/>
            <person name="Berlin A."/>
            <person name="Gnerre S."/>
            <person name="Jaffe D."/>
            <person name="MacCallum I."/>
            <person name="Young S."/>
            <person name="Walker B.J."/>
            <person name="Lander E."/>
            <person name="Lindblad-Toh K."/>
        </authorList>
    </citation>
    <scope>NUCLEOTIDE SEQUENCE [LARGE SCALE GENOMIC DNA]</scope>
    <source>
        <strain evidence="33">Wild caught</strain>
    </source>
</reference>
<sequence>MNQALKHWKEAATVILTAGVRGRVAGAGLWPDSSGFDYEVLLLQRSGSSGFMPNAYVFPGGLLDPCDFSGEWLPLLRQRRPEGPFGLAPVRQGRGSRAPLFATDRAQLGSPLPGEVAFRICAIRETFEEAGILLATPQGERLVQGEGDADVGGQGLGEQVSREELACWRSRVQDDPRNFIQMCQELSCLPNIWALWEWGNWLTPTRSGHGRRYDTAFFICCLSDAPHTITDDKEIVRFEWSSPAEVLRRYEEGEMWVASPQFYELSRLCRFTSHEELRRFGQDRAPEGSERWLSVRMKVADGLVDLLPGDELYPEEPDYTGERLSDAQLASEKTAGELRQGCARLHRIEMDSLYAATIHVNIEPRCKHVHPLAKTACLAHQQCDKLVY</sequence>
<keyword evidence="5" id="KW-0378">Hydrolase</keyword>
<evidence type="ECO:0000256" key="29">
    <source>
        <dbReference type="ARBA" id="ARBA00049284"/>
    </source>
</evidence>
<comment type="catalytic activity">
    <reaction evidence="20">
        <text>(9Z,12Z)-octadecadienoyl-CoA + H2O = S-(9Z,12Z-octadecadienoyl)-4'-phosphopantetheine + adenosine 3',5'-bisphosphate + 2 H(+)</text>
        <dbReference type="Rhea" id="RHEA:67536"/>
        <dbReference type="ChEBI" id="CHEBI:15377"/>
        <dbReference type="ChEBI" id="CHEBI:15378"/>
        <dbReference type="ChEBI" id="CHEBI:57383"/>
        <dbReference type="ChEBI" id="CHEBI:58343"/>
        <dbReference type="ChEBI" id="CHEBI:172387"/>
    </reaction>
    <physiologicalReaction direction="left-to-right" evidence="20">
        <dbReference type="Rhea" id="RHEA:67537"/>
    </physiologicalReaction>
</comment>
<keyword evidence="33" id="KW-1185">Reference proteome</keyword>
<evidence type="ECO:0000256" key="4">
    <source>
        <dbReference type="ARBA" id="ARBA00022723"/>
    </source>
</evidence>
<dbReference type="PROSITE" id="PS51462">
    <property type="entry name" value="NUDIX"/>
    <property type="match status" value="1"/>
</dbReference>
<comment type="cofactor">
    <cofactor evidence="1">
        <name>Mn(2+)</name>
        <dbReference type="ChEBI" id="CHEBI:29035"/>
    </cofactor>
</comment>
<dbReference type="PANTHER" id="PTHR12318:SF0">
    <property type="entry name" value="ACYL-COENZYME A DIPHOSPHATASE NUDT19"/>
    <property type="match status" value="1"/>
</dbReference>